<dbReference type="SMART" id="SM00343">
    <property type="entry name" value="ZnF_C2HC"/>
    <property type="match status" value="1"/>
</dbReference>
<dbReference type="PROSITE" id="PS50158">
    <property type="entry name" value="ZF_CCHC"/>
    <property type="match status" value="1"/>
</dbReference>
<dbReference type="Pfam" id="PF14223">
    <property type="entry name" value="Retrotran_gag_2"/>
    <property type="match status" value="1"/>
</dbReference>
<organism evidence="10 11">
    <name type="scientific">Oedothorax gibbosus</name>
    <dbReference type="NCBI Taxonomy" id="931172"/>
    <lineage>
        <taxon>Eukaryota</taxon>
        <taxon>Metazoa</taxon>
        <taxon>Ecdysozoa</taxon>
        <taxon>Arthropoda</taxon>
        <taxon>Chelicerata</taxon>
        <taxon>Arachnida</taxon>
        <taxon>Araneae</taxon>
        <taxon>Araneomorphae</taxon>
        <taxon>Entelegynae</taxon>
        <taxon>Araneoidea</taxon>
        <taxon>Linyphiidae</taxon>
        <taxon>Erigoninae</taxon>
        <taxon>Oedothorax</taxon>
    </lineage>
</organism>
<dbReference type="Pfam" id="PF01091">
    <property type="entry name" value="PTN_MK_C"/>
    <property type="match status" value="1"/>
</dbReference>
<name>A0AAV6UP82_9ARAC</name>
<dbReference type="GO" id="GO:0003677">
    <property type="term" value="F:DNA binding"/>
    <property type="evidence" value="ECO:0007669"/>
    <property type="project" value="InterPro"/>
</dbReference>
<evidence type="ECO:0000259" key="9">
    <source>
        <dbReference type="PROSITE" id="PS50982"/>
    </source>
</evidence>
<evidence type="ECO:0000256" key="3">
    <source>
        <dbReference type="ARBA" id="ARBA00022525"/>
    </source>
</evidence>
<evidence type="ECO:0000256" key="5">
    <source>
        <dbReference type="ARBA" id="ARBA00023157"/>
    </source>
</evidence>
<feature type="compositionally biased region" description="Low complexity" evidence="7">
    <location>
        <begin position="235"/>
        <end position="246"/>
    </location>
</feature>
<reference evidence="10 11" key="1">
    <citation type="journal article" date="2022" name="Nat. Ecol. Evol.">
        <title>A masculinizing supergene underlies an exaggerated male reproductive morph in a spider.</title>
        <authorList>
            <person name="Hendrickx F."/>
            <person name="De Corte Z."/>
            <person name="Sonet G."/>
            <person name="Van Belleghem S.M."/>
            <person name="Kostlbacher S."/>
            <person name="Vangestel C."/>
        </authorList>
    </citation>
    <scope>NUCLEOTIDE SEQUENCE [LARGE SCALE GENOMIC DNA]</scope>
    <source>
        <strain evidence="10">W744_W776</strain>
    </source>
</reference>
<dbReference type="Gene3D" id="4.10.60.10">
    <property type="entry name" value="Zinc finger, CCHC-type"/>
    <property type="match status" value="1"/>
</dbReference>
<evidence type="ECO:0000256" key="2">
    <source>
        <dbReference type="ARBA" id="ARBA00005403"/>
    </source>
</evidence>
<keyword evidence="4" id="KW-0732">Signal</keyword>
<dbReference type="Gene3D" id="3.30.890.10">
    <property type="entry name" value="Methyl-cpg-binding Protein 2, Chain A"/>
    <property type="match status" value="1"/>
</dbReference>
<comment type="similarity">
    <text evidence="2">Belongs to the pleiotrophin family.</text>
</comment>
<proteinExistence type="inferred from homology"/>
<dbReference type="GO" id="GO:0005576">
    <property type="term" value="C:extracellular region"/>
    <property type="evidence" value="ECO:0007669"/>
    <property type="project" value="UniProtKB-SubCell"/>
</dbReference>
<evidence type="ECO:0000259" key="8">
    <source>
        <dbReference type="PROSITE" id="PS50158"/>
    </source>
</evidence>
<evidence type="ECO:0000256" key="4">
    <source>
        <dbReference type="ARBA" id="ARBA00022729"/>
    </source>
</evidence>
<dbReference type="FunFam" id="2.30.90.10:FF:000001">
    <property type="entry name" value="Pleiotrophin"/>
    <property type="match status" value="1"/>
</dbReference>
<feature type="region of interest" description="Disordered" evidence="7">
    <location>
        <begin position="228"/>
        <end position="254"/>
    </location>
</feature>
<keyword evidence="5" id="KW-1015">Disulfide bond</keyword>
<feature type="domain" description="CCHC-type" evidence="8">
    <location>
        <begin position="101"/>
        <end position="114"/>
    </location>
</feature>
<dbReference type="Gene3D" id="2.30.90.10">
    <property type="entry name" value="Heparin-binding Growth Factor, Midkine, Chain A- C-terminal Domain"/>
    <property type="match status" value="3"/>
</dbReference>
<keyword evidence="6" id="KW-0479">Metal-binding</keyword>
<sequence>MGIYLSHLQQVAKMLKNAGKEVPEDETAYQMIANLPSEYDIAVQIYQLKDSDFKPEIVRTALLAEEGRISSRHQEPVEALLSKERRPNAKPPTKEPKKLVCFRCGTPGHFARNCHKPPLPQKKIEPWKERNLKKKPEGGFLAEALVSTTSGTVEFMIDTGATEHFCNDRTLFTDYEDIPTQEAAIAEGTTPIVGRDSGPNRNLERFLYLEDHRTEYDDDFGDFVEQEVESDTVESDLSQSDTSDTTNPDKPNWERVVITRKKGSTKGKKDVYYCPEKGTRLRSRKEVEEYCKKSNLEYNPKDFDFRSESQVGCNESSDTDEPGDSVFEAHCIEVNMKAFLLASFVLSICLAIEAVEHLHENQVNDLENREVVYRVTRGLHGKKKDSECRYKKDGPWGDCDSSSNMQKKTLNLKRGESSCEPTKVISRKCKKACKYDKGEWSDCDLSTNMRTRTDNLKPKSDSTCQPTRIQSKKCKKVCKYNKQGSWSECDSAGKKTKVLALKSGNAQVCEPNKKIEKPCHKGSGHSGHKIISKGRGGDDYDEDD</sequence>
<dbReference type="SUPFAM" id="SSF57756">
    <property type="entry name" value="Retrovirus zinc finger-like domains"/>
    <property type="match status" value="1"/>
</dbReference>
<dbReference type="PANTHER" id="PTHR21050">
    <property type="entry name" value="MIDKINE AND PLEIOTROPHIN 1, ISOFORM A-RELATED"/>
    <property type="match status" value="1"/>
</dbReference>
<evidence type="ECO:0008006" key="12">
    <source>
        <dbReference type="Google" id="ProtNLM"/>
    </source>
</evidence>
<evidence type="ECO:0000256" key="7">
    <source>
        <dbReference type="SAM" id="MobiDB-lite"/>
    </source>
</evidence>
<dbReference type="GO" id="GO:0048332">
    <property type="term" value="P:mesoderm morphogenesis"/>
    <property type="evidence" value="ECO:0007669"/>
    <property type="project" value="TreeGrafter"/>
</dbReference>
<comment type="subcellular location">
    <subcellularLocation>
        <location evidence="1">Secreted</location>
    </subcellularLocation>
</comment>
<dbReference type="PANTHER" id="PTHR21050:SF1">
    <property type="entry name" value="MIDKINE AND PLEIOTROPHIN 1, ISOFORM A-RELATED"/>
    <property type="match status" value="1"/>
</dbReference>
<evidence type="ECO:0000256" key="6">
    <source>
        <dbReference type="PROSITE-ProRule" id="PRU00047"/>
    </source>
</evidence>
<dbReference type="InterPro" id="IPR016177">
    <property type="entry name" value="DNA-bd_dom_sf"/>
</dbReference>
<dbReference type="GO" id="GO:0008201">
    <property type="term" value="F:heparin binding"/>
    <property type="evidence" value="ECO:0007669"/>
    <property type="project" value="TreeGrafter"/>
</dbReference>
<gene>
    <name evidence="10" type="ORF">JTE90_018642</name>
</gene>
<dbReference type="Proteomes" id="UP000827092">
    <property type="component" value="Unassembled WGS sequence"/>
</dbReference>
<feature type="domain" description="MBD" evidence="9">
    <location>
        <begin position="239"/>
        <end position="310"/>
    </location>
</feature>
<dbReference type="InterPro" id="IPR001878">
    <property type="entry name" value="Znf_CCHC"/>
</dbReference>
<comment type="caution">
    <text evidence="10">The sequence shown here is derived from an EMBL/GenBank/DDBJ whole genome shotgun (WGS) entry which is preliminary data.</text>
</comment>
<accession>A0AAV6UP82</accession>
<feature type="compositionally biased region" description="Basic residues" evidence="7">
    <location>
        <begin position="520"/>
        <end position="532"/>
    </location>
</feature>
<dbReference type="AlphaFoldDB" id="A0AAV6UP82"/>
<dbReference type="InterPro" id="IPR020091">
    <property type="entry name" value="PTN/MK_diS_sf"/>
</dbReference>
<evidence type="ECO:0000313" key="11">
    <source>
        <dbReference type="Proteomes" id="UP000827092"/>
    </source>
</evidence>
<feature type="region of interest" description="Disordered" evidence="7">
    <location>
        <begin position="73"/>
        <end position="95"/>
    </location>
</feature>
<evidence type="ECO:0000313" key="10">
    <source>
        <dbReference type="EMBL" id="KAG8185423.1"/>
    </source>
</evidence>
<dbReference type="SMART" id="SM00391">
    <property type="entry name" value="MBD"/>
    <property type="match status" value="1"/>
</dbReference>
<dbReference type="EMBL" id="JAFNEN010000336">
    <property type="protein sequence ID" value="KAG8185423.1"/>
    <property type="molecule type" value="Genomic_DNA"/>
</dbReference>
<keyword evidence="11" id="KW-1185">Reference proteome</keyword>
<dbReference type="InterPro" id="IPR038130">
    <property type="entry name" value="PTN/MK_C_dom_sf"/>
</dbReference>
<feature type="region of interest" description="Disordered" evidence="7">
    <location>
        <begin position="515"/>
        <end position="544"/>
    </location>
</feature>
<dbReference type="Pfam" id="PF00098">
    <property type="entry name" value="zf-CCHC"/>
    <property type="match status" value="1"/>
</dbReference>
<keyword evidence="6" id="KW-0862">Zinc</keyword>
<dbReference type="GO" id="GO:0008083">
    <property type="term" value="F:growth factor activity"/>
    <property type="evidence" value="ECO:0007669"/>
    <property type="project" value="InterPro"/>
</dbReference>
<dbReference type="GO" id="GO:0008270">
    <property type="term" value="F:zinc ion binding"/>
    <property type="evidence" value="ECO:0007669"/>
    <property type="project" value="UniProtKB-KW"/>
</dbReference>
<dbReference type="SUPFAM" id="SSF57288">
    <property type="entry name" value="Midkine"/>
    <property type="match status" value="1"/>
</dbReference>
<dbReference type="SUPFAM" id="SSF54171">
    <property type="entry name" value="DNA-binding domain"/>
    <property type="match status" value="1"/>
</dbReference>
<dbReference type="InterPro" id="IPR036875">
    <property type="entry name" value="Znf_CCHC_sf"/>
</dbReference>
<keyword evidence="6" id="KW-0863">Zinc-finger</keyword>
<keyword evidence="3" id="KW-0964">Secreted</keyword>
<dbReference type="InterPro" id="IPR001739">
    <property type="entry name" value="Methyl_CpG_DNA-bd"/>
</dbReference>
<dbReference type="InterPro" id="IPR020090">
    <property type="entry name" value="PTN/MK_C_dom"/>
</dbReference>
<dbReference type="Pfam" id="PF01429">
    <property type="entry name" value="MBD"/>
    <property type="match status" value="1"/>
</dbReference>
<protein>
    <recommendedName>
        <fullName evidence="12">CCHC-type domain-containing protein</fullName>
    </recommendedName>
</protein>
<evidence type="ECO:0000256" key="1">
    <source>
        <dbReference type="ARBA" id="ARBA00004613"/>
    </source>
</evidence>
<dbReference type="PROSITE" id="PS50982">
    <property type="entry name" value="MBD"/>
    <property type="match status" value="1"/>
</dbReference>